<reference evidence="1 2" key="1">
    <citation type="journal article" date="2013" name="Genome Biol.">
        <title>The genome sequence of the most widely cultivated cacao type and its use to identify candidate genes regulating pod color.</title>
        <authorList>
            <person name="Motamayor J.C."/>
            <person name="Mockaitis K."/>
            <person name="Schmutz J."/>
            <person name="Haiminen N."/>
            <person name="Iii D.L."/>
            <person name="Cornejo O."/>
            <person name="Findley S.D."/>
            <person name="Zheng P."/>
            <person name="Utro F."/>
            <person name="Royaert S."/>
            <person name="Saski C."/>
            <person name="Jenkins J."/>
            <person name="Podicheti R."/>
            <person name="Zhao M."/>
            <person name="Scheffler B.E."/>
            <person name="Stack J.C."/>
            <person name="Feltus F.A."/>
            <person name="Mustiga G.M."/>
            <person name="Amores F."/>
            <person name="Phillips W."/>
            <person name="Marelli J.P."/>
            <person name="May G.D."/>
            <person name="Shapiro H."/>
            <person name="Ma J."/>
            <person name="Bustamante C.D."/>
            <person name="Schnell R.J."/>
            <person name="Main D."/>
            <person name="Gilbert D."/>
            <person name="Parida L."/>
            <person name="Kuhn D.N."/>
        </authorList>
    </citation>
    <scope>NUCLEOTIDE SEQUENCE [LARGE SCALE GENOMIC DNA]</scope>
    <source>
        <strain evidence="2">cv. Matina 1-6</strain>
    </source>
</reference>
<protein>
    <submittedName>
        <fullName evidence="1">Uncharacterized protein</fullName>
    </submittedName>
</protein>
<dbReference type="PANTHER" id="PTHR31286:SF179">
    <property type="entry name" value="RNASE H TYPE-1 DOMAIN-CONTAINING PROTEIN"/>
    <property type="match status" value="1"/>
</dbReference>
<dbReference type="InParanoid" id="A0A061EVD5"/>
<dbReference type="Gramene" id="EOY08618">
    <property type="protein sequence ID" value="EOY08618"/>
    <property type="gene ID" value="TCM_023428"/>
</dbReference>
<gene>
    <name evidence="1" type="ORF">TCM_023428</name>
</gene>
<dbReference type="AlphaFoldDB" id="A0A061EVD5"/>
<evidence type="ECO:0000313" key="1">
    <source>
        <dbReference type="EMBL" id="EOY08618.1"/>
    </source>
</evidence>
<dbReference type="PANTHER" id="PTHR31286">
    <property type="entry name" value="GLYCINE-RICH CELL WALL STRUCTURAL PROTEIN 1.8-LIKE"/>
    <property type="match status" value="1"/>
</dbReference>
<proteinExistence type="predicted"/>
<accession>A0A061EVD5</accession>
<evidence type="ECO:0000313" key="2">
    <source>
        <dbReference type="Proteomes" id="UP000026915"/>
    </source>
</evidence>
<dbReference type="EMBL" id="CM001883">
    <property type="protein sequence ID" value="EOY08618.1"/>
    <property type="molecule type" value="Genomic_DNA"/>
</dbReference>
<dbReference type="HOGENOM" id="CLU_1177186_0_0_1"/>
<dbReference type="Proteomes" id="UP000026915">
    <property type="component" value="Chromosome 5"/>
</dbReference>
<keyword evidence="2" id="KW-1185">Reference proteome</keyword>
<organism evidence="1 2">
    <name type="scientific">Theobroma cacao</name>
    <name type="common">Cacao</name>
    <name type="synonym">Cocoa</name>
    <dbReference type="NCBI Taxonomy" id="3641"/>
    <lineage>
        <taxon>Eukaryota</taxon>
        <taxon>Viridiplantae</taxon>
        <taxon>Streptophyta</taxon>
        <taxon>Embryophyta</taxon>
        <taxon>Tracheophyta</taxon>
        <taxon>Spermatophyta</taxon>
        <taxon>Magnoliopsida</taxon>
        <taxon>eudicotyledons</taxon>
        <taxon>Gunneridae</taxon>
        <taxon>Pentapetalae</taxon>
        <taxon>rosids</taxon>
        <taxon>malvids</taxon>
        <taxon>Malvales</taxon>
        <taxon>Malvaceae</taxon>
        <taxon>Byttnerioideae</taxon>
        <taxon>Theobroma</taxon>
    </lineage>
</organism>
<dbReference type="InterPro" id="IPR040256">
    <property type="entry name" value="At4g02000-like"/>
</dbReference>
<name>A0A061EVD5_THECC</name>
<sequence length="236" mass="25456">MHSPSLLNPHGLVVGSPSNPLLGLPPAAIASPCQLMVTHNLPANQKLQSPPVHGLPQAMQSAEELHNASTVGNSLGFKGIGLIGAYEVWFIASQKMRVFKWFVDFQMEKESLIILVWKYFPNLKVHLLKKSALLTIAKIAGKSLVVDEAMANALGEALRGDAAPKMQIRPDTYGTNISPRTSYGLVASIAYNISIEEDSEMVEEQGACSVIKEHISVPFGAIVGSEDIEVHPSFSC</sequence>